<dbReference type="EMBL" id="CABVQT010000006">
    <property type="protein sequence ID" value="VWD17277.1"/>
    <property type="molecule type" value="Genomic_DNA"/>
</dbReference>
<dbReference type="Proteomes" id="UP000494182">
    <property type="component" value="Unassembled WGS sequence"/>
</dbReference>
<feature type="region of interest" description="Disordered" evidence="1">
    <location>
        <begin position="125"/>
        <end position="146"/>
    </location>
</feature>
<dbReference type="AlphaFoldDB" id="A0A6P2Y636"/>
<accession>A0A6P2Y636</accession>
<organism evidence="2 3">
    <name type="scientific">Burkholderia contaminans</name>
    <dbReference type="NCBI Taxonomy" id="488447"/>
    <lineage>
        <taxon>Bacteria</taxon>
        <taxon>Pseudomonadati</taxon>
        <taxon>Pseudomonadota</taxon>
        <taxon>Betaproteobacteria</taxon>
        <taxon>Burkholderiales</taxon>
        <taxon>Burkholderiaceae</taxon>
        <taxon>Burkholderia</taxon>
        <taxon>Burkholderia cepacia complex</taxon>
    </lineage>
</organism>
<protein>
    <submittedName>
        <fullName evidence="2">Uncharacterized protein</fullName>
    </submittedName>
</protein>
<feature type="compositionally biased region" description="Basic and acidic residues" evidence="1">
    <location>
        <begin position="136"/>
        <end position="146"/>
    </location>
</feature>
<gene>
    <name evidence="2" type="ORF">BCO71171_02940</name>
</gene>
<evidence type="ECO:0000313" key="2">
    <source>
        <dbReference type="EMBL" id="VWD17277.1"/>
    </source>
</evidence>
<evidence type="ECO:0000313" key="3">
    <source>
        <dbReference type="Proteomes" id="UP000494182"/>
    </source>
</evidence>
<dbReference type="RefSeq" id="WP_174973514.1">
    <property type="nucleotide sequence ID" value="NZ_CABVQT010000006.1"/>
</dbReference>
<proteinExistence type="predicted"/>
<sequence>MSPRKPKKRIPVETDAAVTAGACDIAGSYCLLPPPDFFTPAKAALLISAQLHPDDEGLRADTARCYEEKLFDDFCGGRLIGRDPPTRLPIEYRDLAGAIMFRCCLISKTDLNGWLAALDTGISIDDDDGGEPVPARSDRDLAPGPERDEAMLRTWEHFKKSGQGFLKRTEEHWGLSRTTIAEALRRARAMRGRSEASKQRKKTRSTPWYPST</sequence>
<name>A0A6P2Y636_9BURK</name>
<reference evidence="2 3" key="1">
    <citation type="submission" date="2019-09" db="EMBL/GenBank/DDBJ databases">
        <authorList>
            <person name="Depoorter E."/>
        </authorList>
    </citation>
    <scope>NUCLEOTIDE SEQUENCE [LARGE SCALE GENOMIC DNA]</scope>
    <source>
        <strain evidence="2">R-71171</strain>
    </source>
</reference>
<evidence type="ECO:0000256" key="1">
    <source>
        <dbReference type="SAM" id="MobiDB-lite"/>
    </source>
</evidence>
<feature type="region of interest" description="Disordered" evidence="1">
    <location>
        <begin position="187"/>
        <end position="212"/>
    </location>
</feature>